<organism evidence="1 2">
    <name type="scientific">Arthrobacter agilis</name>
    <dbReference type="NCBI Taxonomy" id="37921"/>
    <lineage>
        <taxon>Bacteria</taxon>
        <taxon>Bacillati</taxon>
        <taxon>Actinomycetota</taxon>
        <taxon>Actinomycetes</taxon>
        <taxon>Micrococcales</taxon>
        <taxon>Micrococcaceae</taxon>
        <taxon>Arthrobacter</taxon>
    </lineage>
</organism>
<reference evidence="1 2" key="1">
    <citation type="submission" date="2017-11" db="EMBL/GenBank/DDBJ databases">
        <title>Draft genome of Arthrobacter agilis strain UMCV2, a plant growth-promoting rhizobacterium and biocontrol capacity of phytopathogenic fungi.</title>
        <authorList>
            <person name="Martinez-Camara R."/>
            <person name="Santoyo G."/>
            <person name="Moreno-Hagelsieb G."/>
            <person name="Valencia-Cantero E."/>
        </authorList>
    </citation>
    <scope>NUCLEOTIDE SEQUENCE [LARGE SCALE GENOMIC DNA]</scope>
    <source>
        <strain evidence="1 2">UMCV2</strain>
    </source>
</reference>
<proteinExistence type="predicted"/>
<gene>
    <name evidence="1" type="ORF">CVO76_16120</name>
</gene>
<name>A0A2L0UID8_9MICC</name>
<dbReference type="Proteomes" id="UP000239187">
    <property type="component" value="Chromosome"/>
</dbReference>
<accession>A0A2L0UID8</accession>
<dbReference type="AlphaFoldDB" id="A0A2L0UID8"/>
<evidence type="ECO:0000313" key="1">
    <source>
        <dbReference type="EMBL" id="AUZ88999.1"/>
    </source>
</evidence>
<protein>
    <submittedName>
        <fullName evidence="1">Uncharacterized protein</fullName>
    </submittedName>
</protein>
<dbReference type="EMBL" id="CP024915">
    <property type="protein sequence ID" value="AUZ88999.1"/>
    <property type="molecule type" value="Genomic_DNA"/>
</dbReference>
<evidence type="ECO:0000313" key="2">
    <source>
        <dbReference type="Proteomes" id="UP000239187"/>
    </source>
</evidence>
<sequence>MAYALAVKMPHGRCEVNILGDDRPVQALAHLLGTGAQGACYGTPIGGTIVELAIPYPDIEPFVVKYGHQ</sequence>